<dbReference type="Pfam" id="PF00047">
    <property type="entry name" value="ig"/>
    <property type="match status" value="1"/>
</dbReference>
<evidence type="ECO:0000259" key="8">
    <source>
        <dbReference type="PROSITE" id="PS50835"/>
    </source>
</evidence>
<dbReference type="GO" id="GO:0098609">
    <property type="term" value="P:cell-cell adhesion"/>
    <property type="evidence" value="ECO:0007669"/>
    <property type="project" value="TreeGrafter"/>
</dbReference>
<dbReference type="InterPro" id="IPR013783">
    <property type="entry name" value="Ig-like_fold"/>
</dbReference>
<keyword evidence="7" id="KW-0812">Transmembrane</keyword>
<dbReference type="Pfam" id="PF13895">
    <property type="entry name" value="Ig_2"/>
    <property type="match status" value="1"/>
</dbReference>
<evidence type="ECO:0000256" key="3">
    <source>
        <dbReference type="ARBA" id="ARBA00023157"/>
    </source>
</evidence>
<feature type="compositionally biased region" description="Polar residues" evidence="6">
    <location>
        <begin position="884"/>
        <end position="895"/>
    </location>
</feature>
<feature type="domain" description="Ig-like" evidence="8">
    <location>
        <begin position="360"/>
        <end position="450"/>
    </location>
</feature>
<dbReference type="EMBL" id="SEYY01007794">
    <property type="protein sequence ID" value="KAB7502347.1"/>
    <property type="molecule type" value="Genomic_DNA"/>
</dbReference>
<dbReference type="GO" id="GO:0050839">
    <property type="term" value="F:cell adhesion molecule binding"/>
    <property type="evidence" value="ECO:0007669"/>
    <property type="project" value="TreeGrafter"/>
</dbReference>
<dbReference type="PROSITE" id="PS50835">
    <property type="entry name" value="IG_LIKE"/>
    <property type="match status" value="7"/>
</dbReference>
<evidence type="ECO:0000256" key="2">
    <source>
        <dbReference type="ARBA" id="ARBA00023136"/>
    </source>
</evidence>
<dbReference type="InterPro" id="IPR036179">
    <property type="entry name" value="Ig-like_dom_sf"/>
</dbReference>
<feature type="compositionally biased region" description="Polar residues" evidence="6">
    <location>
        <begin position="1216"/>
        <end position="1227"/>
    </location>
</feature>
<dbReference type="GO" id="GO:0005911">
    <property type="term" value="C:cell-cell junction"/>
    <property type="evidence" value="ECO:0007669"/>
    <property type="project" value="TreeGrafter"/>
</dbReference>
<feature type="domain" description="Ig-like" evidence="8">
    <location>
        <begin position="555"/>
        <end position="631"/>
    </location>
</feature>
<feature type="domain" description="Ig-like" evidence="8">
    <location>
        <begin position="693"/>
        <end position="793"/>
    </location>
</feature>
<feature type="compositionally biased region" description="Basic and acidic residues" evidence="6">
    <location>
        <begin position="114"/>
        <end position="123"/>
    </location>
</feature>
<feature type="region of interest" description="Disordered" evidence="6">
    <location>
        <begin position="113"/>
        <end position="140"/>
    </location>
</feature>
<accession>A0A5N5T7V1</accession>
<sequence length="1248" mass="137211">MNFPYNYIVRGFDREIPGFPRFTVMGNAGEGVHNLRIRNITLEDDGEYQCQVTPMVPSVAIRASASLTVLLPPTDIEMVGHSSGSKMTVKSGDSFSLECVARNAKPAPKIHWFRGSERIREANQEDTEEDSTEPERKNTKSRITITPTHIDNNVVYMYEPGNPEITGYIEGDIVRANTKKTLTCRSRGGNPLPEVFWYKNGRQIDTDFVKHHSYTVNEYEFIVSSSDNNAKYECHVQNVMTSQPKKSDITMRVNFSPSNVNISSPDQVNVGDVISISCIAENSNPPSDVSLLIDGQTPPGVTSRQHKTPDGGFTTVANISGYEVGPTNSDLTVNCYASNQPLGTTKVDVKIITVLRPPSPPIIFGYEEGTVLRKGERRRLTCKSTGGNPLPDLKWYKGSKLLKTKTIKEADSSVSHMSVLLEMSDNGAEYKCEASNSATPNPLFNTTTLTVMYPPTGVKVEVLPLTPKAGEQAILTCNTTSAFPKANVSWWRDGFQVEGWYGPEKAGLYQGTITSYSINISATPELNKEIFTCQADNGFGTTTHDAIILDVHFAPIIELKEKEIQAKEGEDVVVETTANGNPEPLTFTWKKSGEVVMSGRTLNITQVNKDIAGVYVLEVTNAVGTSRKNVTVGVKYVPIITEVTHRRKVNPGSKVTLECVFEGSPTVEVEWKRKNYDMSRTETVSYAGKVKMPEVEDSPLYKKAAAELGGTGTLKCRVRASPSVHFTWFTKDHEPIDTDVHTRYEVLPSELVDNLNTYESILLVKNVTMRDHGFFLCQVRNTLGFTTTHIHLEGTTRPDPPLDLKILNITHDSVLLTWLPGFDGGLQQYFRVRYQVLNSFRYLYMDIYPRNATKFWVTGLGLGETYDFSLVAINEKGESDYTKESVQGTTLSKSPFGTRPPGTTTRRGRIPSLVIVIITLVGAALLVLNVALVTCFFKRKARKRMTGSPPLTEMEKAISRVLATKGSIPRVVTLAVSTIGGLLVIVNVVLVGCVLHRRRNKSKESPGTVTGETLSSISEKSRESYTNEDSADDYDVDAARVAAASTYLIEQLEPPPQYASRAPSHILPPPSVHNDLNIDAQFEENLKRNQYNAGLDHVPGYGTLGRRLPSSSVSDHYNTGGGDQYPVSTSRYNTYIPQGSNQQATIGSHAHPHYNGSLRRNMPQKLHFPKDYIRNGSMNNVVGGGGTMSPSGTPSGPPTESSYSTTGSSHTLGSPARNNPPSLSTFATDHVPQNGGTIIPIEQRGHLV</sequence>
<dbReference type="InterPro" id="IPR013162">
    <property type="entry name" value="CD80_C2-set"/>
</dbReference>
<feature type="domain" description="Ig-like" evidence="8">
    <location>
        <begin position="73"/>
        <end position="156"/>
    </location>
</feature>
<gene>
    <name evidence="10" type="primary">NPHS1_0</name>
    <name evidence="10" type="ORF">Anas_04361</name>
</gene>
<feature type="domain" description="Fibronectin type-III" evidence="9">
    <location>
        <begin position="800"/>
        <end position="893"/>
    </location>
</feature>
<evidence type="ECO:0000313" key="11">
    <source>
        <dbReference type="Proteomes" id="UP000326759"/>
    </source>
</evidence>
<keyword evidence="4" id="KW-0325">Glycoprotein</keyword>
<dbReference type="OrthoDB" id="10028801at2759"/>
<dbReference type="Pfam" id="PF13927">
    <property type="entry name" value="Ig_3"/>
    <property type="match status" value="1"/>
</dbReference>
<feature type="domain" description="Ig-like" evidence="8">
    <location>
        <begin position="455"/>
        <end position="549"/>
    </location>
</feature>
<dbReference type="SMART" id="SM00060">
    <property type="entry name" value="FN3"/>
    <property type="match status" value="1"/>
</dbReference>
<feature type="region of interest" description="Disordered" evidence="6">
    <location>
        <begin position="1140"/>
        <end position="1248"/>
    </location>
</feature>
<dbReference type="InterPro" id="IPR003961">
    <property type="entry name" value="FN3_dom"/>
</dbReference>
<comment type="caution">
    <text evidence="10">The sequence shown here is derived from an EMBL/GenBank/DDBJ whole genome shotgun (WGS) entry which is preliminary data.</text>
</comment>
<dbReference type="CDD" id="cd00063">
    <property type="entry name" value="FN3"/>
    <property type="match status" value="1"/>
</dbReference>
<dbReference type="Pfam" id="PF00041">
    <property type="entry name" value="fn3"/>
    <property type="match status" value="1"/>
</dbReference>
<dbReference type="AlphaFoldDB" id="A0A5N5T7V1"/>
<dbReference type="GO" id="GO:0005886">
    <property type="term" value="C:plasma membrane"/>
    <property type="evidence" value="ECO:0007669"/>
    <property type="project" value="TreeGrafter"/>
</dbReference>
<dbReference type="Gene3D" id="2.60.40.10">
    <property type="entry name" value="Immunoglobulins"/>
    <property type="match status" value="10"/>
</dbReference>
<keyword evidence="11" id="KW-1185">Reference proteome</keyword>
<protein>
    <submittedName>
        <fullName evidence="10">Nephrin</fullName>
    </submittedName>
</protein>
<dbReference type="InterPro" id="IPR003599">
    <property type="entry name" value="Ig_sub"/>
</dbReference>
<proteinExistence type="predicted"/>
<dbReference type="InterPro" id="IPR007110">
    <property type="entry name" value="Ig-like_dom"/>
</dbReference>
<name>A0A5N5T7V1_9CRUS</name>
<evidence type="ECO:0000256" key="5">
    <source>
        <dbReference type="ARBA" id="ARBA00023319"/>
    </source>
</evidence>
<dbReference type="SUPFAM" id="SSF49265">
    <property type="entry name" value="Fibronectin type III"/>
    <property type="match status" value="1"/>
</dbReference>
<dbReference type="PROSITE" id="PS50853">
    <property type="entry name" value="FN3"/>
    <property type="match status" value="1"/>
</dbReference>
<evidence type="ECO:0000256" key="4">
    <source>
        <dbReference type="ARBA" id="ARBA00023180"/>
    </source>
</evidence>
<feature type="compositionally biased region" description="Polar residues" evidence="6">
    <location>
        <begin position="1005"/>
        <end position="1018"/>
    </location>
</feature>
<reference evidence="10 11" key="1">
    <citation type="journal article" date="2019" name="PLoS Biol.">
        <title>Sex chromosomes control vertical transmission of feminizing Wolbachia symbionts in an isopod.</title>
        <authorList>
            <person name="Becking T."/>
            <person name="Chebbi M.A."/>
            <person name="Giraud I."/>
            <person name="Moumen B."/>
            <person name="Laverre T."/>
            <person name="Caubet Y."/>
            <person name="Peccoud J."/>
            <person name="Gilbert C."/>
            <person name="Cordaux R."/>
        </authorList>
    </citation>
    <scope>NUCLEOTIDE SEQUENCE [LARGE SCALE GENOMIC DNA]</scope>
    <source>
        <strain evidence="10">ANa2</strain>
        <tissue evidence="10">Whole body excluding digestive tract and cuticle</tissue>
    </source>
</reference>
<dbReference type="InterPro" id="IPR003598">
    <property type="entry name" value="Ig_sub2"/>
</dbReference>
<dbReference type="PANTHER" id="PTHR11640:SF31">
    <property type="entry name" value="IRREGULAR CHIASM C-ROUGHEST PROTEIN-RELATED"/>
    <property type="match status" value="1"/>
</dbReference>
<feature type="domain" description="Ig-like" evidence="8">
    <location>
        <begin position="638"/>
        <end position="675"/>
    </location>
</feature>
<keyword evidence="5" id="KW-0393">Immunoglobulin domain</keyword>
<dbReference type="InterPro" id="IPR051275">
    <property type="entry name" value="Cell_adhesion_signaling"/>
</dbReference>
<feature type="transmembrane region" description="Helical" evidence="7">
    <location>
        <begin position="971"/>
        <end position="992"/>
    </location>
</feature>
<dbReference type="SUPFAM" id="SSF48726">
    <property type="entry name" value="Immunoglobulin"/>
    <property type="match status" value="8"/>
</dbReference>
<dbReference type="PANTHER" id="PTHR11640">
    <property type="entry name" value="NEPHRIN"/>
    <property type="match status" value="1"/>
</dbReference>
<feature type="domain" description="Ig-like" evidence="8">
    <location>
        <begin position="163"/>
        <end position="250"/>
    </location>
</feature>
<comment type="subcellular location">
    <subcellularLocation>
        <location evidence="1">Membrane</location>
        <topology evidence="1">Single-pass type I membrane protein</topology>
    </subcellularLocation>
</comment>
<keyword evidence="2 7" id="KW-0472">Membrane</keyword>
<evidence type="ECO:0000256" key="6">
    <source>
        <dbReference type="SAM" id="MobiDB-lite"/>
    </source>
</evidence>
<dbReference type="SMART" id="SM00409">
    <property type="entry name" value="IG"/>
    <property type="match status" value="7"/>
</dbReference>
<feature type="transmembrane region" description="Helical" evidence="7">
    <location>
        <begin position="913"/>
        <end position="937"/>
    </location>
</feature>
<keyword evidence="7" id="KW-1133">Transmembrane helix</keyword>
<dbReference type="Pfam" id="PF08205">
    <property type="entry name" value="C2-set_2"/>
    <property type="match status" value="3"/>
</dbReference>
<evidence type="ECO:0000256" key="7">
    <source>
        <dbReference type="SAM" id="Phobius"/>
    </source>
</evidence>
<dbReference type="SMART" id="SM00408">
    <property type="entry name" value="IGc2"/>
    <property type="match status" value="7"/>
</dbReference>
<feature type="region of interest" description="Disordered" evidence="6">
    <location>
        <begin position="1107"/>
        <end position="1126"/>
    </location>
</feature>
<feature type="compositionally biased region" description="Low complexity" evidence="6">
    <location>
        <begin position="1188"/>
        <end position="1215"/>
    </location>
</feature>
<evidence type="ECO:0000259" key="9">
    <source>
        <dbReference type="PROSITE" id="PS50853"/>
    </source>
</evidence>
<dbReference type="Proteomes" id="UP000326759">
    <property type="component" value="Unassembled WGS sequence"/>
</dbReference>
<feature type="region of interest" description="Disordered" evidence="6">
    <location>
        <begin position="1056"/>
        <end position="1075"/>
    </location>
</feature>
<keyword evidence="3" id="KW-1015">Disulfide bond</keyword>
<evidence type="ECO:0000313" key="10">
    <source>
        <dbReference type="EMBL" id="KAB7502347.1"/>
    </source>
</evidence>
<dbReference type="InterPro" id="IPR013151">
    <property type="entry name" value="Immunoglobulin_dom"/>
</dbReference>
<feature type="region of interest" description="Disordered" evidence="6">
    <location>
        <begin position="884"/>
        <end position="904"/>
    </location>
</feature>
<organism evidence="10 11">
    <name type="scientific">Armadillidium nasatum</name>
    <dbReference type="NCBI Taxonomy" id="96803"/>
    <lineage>
        <taxon>Eukaryota</taxon>
        <taxon>Metazoa</taxon>
        <taxon>Ecdysozoa</taxon>
        <taxon>Arthropoda</taxon>
        <taxon>Crustacea</taxon>
        <taxon>Multicrustacea</taxon>
        <taxon>Malacostraca</taxon>
        <taxon>Eumalacostraca</taxon>
        <taxon>Peracarida</taxon>
        <taxon>Isopoda</taxon>
        <taxon>Oniscidea</taxon>
        <taxon>Crinocheta</taxon>
        <taxon>Armadillidiidae</taxon>
        <taxon>Armadillidium</taxon>
    </lineage>
</organism>
<feature type="region of interest" description="Disordered" evidence="6">
    <location>
        <begin position="1001"/>
        <end position="1033"/>
    </location>
</feature>
<dbReference type="InterPro" id="IPR036116">
    <property type="entry name" value="FN3_sf"/>
</dbReference>
<evidence type="ECO:0000256" key="1">
    <source>
        <dbReference type="ARBA" id="ARBA00004479"/>
    </source>
</evidence>